<dbReference type="InterPro" id="IPR036388">
    <property type="entry name" value="WH-like_DNA-bd_sf"/>
</dbReference>
<reference evidence="6" key="1">
    <citation type="submission" date="2019-04" db="EMBL/GenBank/DDBJ databases">
        <title>Draft genome sequence of Pseudonocardiaceae bacterium SL3-2-4.</title>
        <authorList>
            <person name="Ningsih F."/>
            <person name="Yokota A."/>
            <person name="Sakai Y."/>
            <person name="Nanatani K."/>
            <person name="Yabe S."/>
            <person name="Oetari A."/>
            <person name="Sjamsuridzal W."/>
        </authorList>
    </citation>
    <scope>NUCLEOTIDE SEQUENCE [LARGE SCALE GENOMIC DNA]</scope>
    <source>
        <strain evidence="6">SL3-2-4</strain>
    </source>
</reference>
<keyword evidence="2" id="KW-0067">ATP-binding</keyword>
<dbReference type="Proteomes" id="UP000298860">
    <property type="component" value="Unassembled WGS sequence"/>
</dbReference>
<dbReference type="PROSITE" id="PS50043">
    <property type="entry name" value="HTH_LUXR_2"/>
    <property type="match status" value="1"/>
</dbReference>
<dbReference type="PANTHER" id="PTHR16305">
    <property type="entry name" value="TESTICULAR SOLUBLE ADENYLYL CYCLASE"/>
    <property type="match status" value="1"/>
</dbReference>
<dbReference type="InterPro" id="IPR027417">
    <property type="entry name" value="P-loop_NTPase"/>
</dbReference>
<sequence length="851" mass="89603">MNNRAANQPKPILDRHARELLQAVEADPFAPLHVGVMAPGGYGKTRLLAELAQAYRSAGVDVAGVRQAMTDSVDTTSTALLVDDAHLLGEPQLDRLRRLAETEQIRLVVGYRPWPRPAGLSELTEVLGPTRQPLTLGPLDRDQIRELAGSSLGARPRPALVEFVQAWTGGVPAFAERLVRALAESGEAAREKSLEVPPAAIAAFRHDLDRLDPDVLRFLLAVEAGVGLHMDLLNALFGEESTALDEVMEAARATGLLGRDGALLPIGVLAVRALIPAERRIAVRQRLAELQLARGGSVLGLAKPLLGTGIGGASAAAAFEAAGEEAMADDPALAARFFAAAATAGGPVSRLACRWARAAALAGDLDSALRLADRLIAEEESPDRREGARIAATALAHRGQLGRSAELYRWAGSGAAGGFATVGLIGTGQLAGAQQLLIAAPPDDPPTLLSGAASLMAHGVHESVAGSATSALHNLVRSATLLEPAARGVLLPDSPAALAALVALHCGELNVAESVLDRAVAADMGGPLMAVRHRLLRAWIAMVRGQTAAAREHLAEAGRNRKTLEPRDWLFATALQAGLARRDSDVAALQRIWGDACEAIMRHPVDLFTFLPLGEFATAAARLRDQDRLVPHLHEANRLLAQLGNPPLWSAPLHWSGLHAAIIAQDTAAAKEHADALSDGGEHGRYRAVLAAAAACWVDVLTGEVDPGRVDTAAHGLHDAGLWWDAARLAGQAAIRTSDRKAMVSLLDCARLLQGRSPGTKAPAPATGGRSSGRGRTAADPAGTGTLSEREQEVARLVLAGLTYKQVGDRLFISAKTVEHHMARMRQRLGCTSRSELLDQLRMLLQEGPPG</sequence>
<dbReference type="Pfam" id="PF00196">
    <property type="entry name" value="GerE"/>
    <property type="match status" value="1"/>
</dbReference>
<proteinExistence type="predicted"/>
<dbReference type="PRINTS" id="PR00038">
    <property type="entry name" value="HTHLUXR"/>
</dbReference>
<dbReference type="RefSeq" id="WP_225978395.1">
    <property type="nucleotide sequence ID" value="NZ_BJFL01000012.1"/>
</dbReference>
<evidence type="ECO:0000313" key="5">
    <source>
        <dbReference type="EMBL" id="GDY31178.1"/>
    </source>
</evidence>
<feature type="compositionally biased region" description="Low complexity" evidence="3">
    <location>
        <begin position="766"/>
        <end position="779"/>
    </location>
</feature>
<dbReference type="SUPFAM" id="SSF52540">
    <property type="entry name" value="P-loop containing nucleoside triphosphate hydrolases"/>
    <property type="match status" value="1"/>
</dbReference>
<dbReference type="GO" id="GO:0005737">
    <property type="term" value="C:cytoplasm"/>
    <property type="evidence" value="ECO:0007669"/>
    <property type="project" value="TreeGrafter"/>
</dbReference>
<protein>
    <submittedName>
        <fullName evidence="5">Helix-turn-helix transcriptional regulator</fullName>
    </submittedName>
</protein>
<dbReference type="EMBL" id="BJFL01000012">
    <property type="protein sequence ID" value="GDY31178.1"/>
    <property type="molecule type" value="Genomic_DNA"/>
</dbReference>
<dbReference type="Gene3D" id="1.10.10.10">
    <property type="entry name" value="Winged helix-like DNA-binding domain superfamily/Winged helix DNA-binding domain"/>
    <property type="match status" value="1"/>
</dbReference>
<dbReference type="InterPro" id="IPR000792">
    <property type="entry name" value="Tscrpt_reg_LuxR_C"/>
</dbReference>
<dbReference type="PANTHER" id="PTHR16305:SF35">
    <property type="entry name" value="TRANSCRIPTIONAL ACTIVATOR DOMAIN"/>
    <property type="match status" value="1"/>
</dbReference>
<dbReference type="GO" id="GO:0004016">
    <property type="term" value="F:adenylate cyclase activity"/>
    <property type="evidence" value="ECO:0007669"/>
    <property type="project" value="TreeGrafter"/>
</dbReference>
<evidence type="ECO:0000313" key="6">
    <source>
        <dbReference type="Proteomes" id="UP000298860"/>
    </source>
</evidence>
<evidence type="ECO:0000256" key="1">
    <source>
        <dbReference type="ARBA" id="ARBA00022741"/>
    </source>
</evidence>
<dbReference type="GO" id="GO:0006355">
    <property type="term" value="P:regulation of DNA-templated transcription"/>
    <property type="evidence" value="ECO:0007669"/>
    <property type="project" value="InterPro"/>
</dbReference>
<feature type="region of interest" description="Disordered" evidence="3">
    <location>
        <begin position="757"/>
        <end position="789"/>
    </location>
</feature>
<organism evidence="5 6">
    <name type="scientific">Gandjariella thermophila</name>
    <dbReference type="NCBI Taxonomy" id="1931992"/>
    <lineage>
        <taxon>Bacteria</taxon>
        <taxon>Bacillati</taxon>
        <taxon>Actinomycetota</taxon>
        <taxon>Actinomycetes</taxon>
        <taxon>Pseudonocardiales</taxon>
        <taxon>Pseudonocardiaceae</taxon>
        <taxon>Gandjariella</taxon>
    </lineage>
</organism>
<dbReference type="CDD" id="cd06170">
    <property type="entry name" value="LuxR_C_like"/>
    <property type="match status" value="1"/>
</dbReference>
<keyword evidence="6" id="KW-1185">Reference proteome</keyword>
<evidence type="ECO:0000256" key="3">
    <source>
        <dbReference type="SAM" id="MobiDB-lite"/>
    </source>
</evidence>
<dbReference type="GO" id="GO:0003677">
    <property type="term" value="F:DNA binding"/>
    <property type="evidence" value="ECO:0007669"/>
    <property type="project" value="InterPro"/>
</dbReference>
<dbReference type="SUPFAM" id="SSF46894">
    <property type="entry name" value="C-terminal effector domain of the bipartite response regulators"/>
    <property type="match status" value="1"/>
</dbReference>
<dbReference type="PROSITE" id="PS00622">
    <property type="entry name" value="HTH_LUXR_1"/>
    <property type="match status" value="1"/>
</dbReference>
<comment type="caution">
    <text evidence="5">The sequence shown here is derived from an EMBL/GenBank/DDBJ whole genome shotgun (WGS) entry which is preliminary data.</text>
</comment>
<dbReference type="InterPro" id="IPR016032">
    <property type="entry name" value="Sig_transdc_resp-reg_C-effctor"/>
</dbReference>
<gene>
    <name evidence="5" type="ORF">GTS_28110</name>
</gene>
<feature type="domain" description="HTH luxR-type" evidence="4">
    <location>
        <begin position="780"/>
        <end position="845"/>
    </location>
</feature>
<name>A0A4D4J935_9PSEU</name>
<dbReference type="SMART" id="SM00421">
    <property type="entry name" value="HTH_LUXR"/>
    <property type="match status" value="1"/>
</dbReference>
<keyword evidence="1" id="KW-0547">Nucleotide-binding</keyword>
<dbReference type="AlphaFoldDB" id="A0A4D4J935"/>
<dbReference type="GO" id="GO:0005524">
    <property type="term" value="F:ATP binding"/>
    <property type="evidence" value="ECO:0007669"/>
    <property type="project" value="UniProtKB-KW"/>
</dbReference>
<accession>A0A4D4J935</accession>
<evidence type="ECO:0000256" key="2">
    <source>
        <dbReference type="ARBA" id="ARBA00022840"/>
    </source>
</evidence>
<evidence type="ECO:0000259" key="4">
    <source>
        <dbReference type="PROSITE" id="PS50043"/>
    </source>
</evidence>